<dbReference type="EMBL" id="APJX01000001">
    <property type="protein sequence ID" value="EMS80902.1"/>
    <property type="molecule type" value="Genomic_DNA"/>
</dbReference>
<accession>S0G765</accession>
<dbReference type="InterPro" id="IPR025543">
    <property type="entry name" value="Dodecin-like"/>
</dbReference>
<dbReference type="SUPFAM" id="SSF89807">
    <property type="entry name" value="Dodecin-like"/>
    <property type="match status" value="1"/>
</dbReference>
<protein>
    <recommendedName>
        <fullName evidence="3">Transporter</fullName>
    </recommendedName>
</protein>
<reference evidence="1 2" key="1">
    <citation type="journal article" date="2013" name="Genome Announc.">
        <title>Draft Genome Sequence of Desulfotignum phosphitoxidans DSM 13687 Strain FiPS-3.</title>
        <authorList>
            <person name="Poehlein A."/>
            <person name="Daniel R."/>
            <person name="Simeonova D.D."/>
        </authorList>
    </citation>
    <scope>NUCLEOTIDE SEQUENCE [LARGE SCALE GENOMIC DNA]</scope>
    <source>
        <strain evidence="1 2">DSM 13687</strain>
    </source>
</reference>
<keyword evidence="2" id="KW-1185">Reference proteome</keyword>
<dbReference type="Pfam" id="PF07311">
    <property type="entry name" value="Dodecin"/>
    <property type="match status" value="1"/>
</dbReference>
<name>S0G765_9BACT</name>
<proteinExistence type="predicted"/>
<organism evidence="1 2">
    <name type="scientific">Desulfotignum phosphitoxidans DSM 13687</name>
    <dbReference type="NCBI Taxonomy" id="1286635"/>
    <lineage>
        <taxon>Bacteria</taxon>
        <taxon>Pseudomonadati</taxon>
        <taxon>Thermodesulfobacteriota</taxon>
        <taxon>Desulfobacteria</taxon>
        <taxon>Desulfobacterales</taxon>
        <taxon>Desulfobacteraceae</taxon>
        <taxon>Desulfotignum</taxon>
    </lineage>
</organism>
<dbReference type="InterPro" id="IPR009923">
    <property type="entry name" value="Dodecin"/>
</dbReference>
<evidence type="ECO:0008006" key="3">
    <source>
        <dbReference type="Google" id="ProtNLM"/>
    </source>
</evidence>
<dbReference type="AlphaFoldDB" id="S0G765"/>
<comment type="caution">
    <text evidence="1">The sequence shown here is derived from an EMBL/GenBank/DDBJ whole genome shotgun (WGS) entry which is preliminary data.</text>
</comment>
<dbReference type="RefSeq" id="WP_006963457.1">
    <property type="nucleotide sequence ID" value="NZ_APJX01000001.1"/>
</dbReference>
<sequence>MSDSVYKIIDLVGASTTSWEDAANKAIAKASGSLRDLRIAEVKKLDIKIEEGKPALFRTNIRLSFKYQD</sequence>
<dbReference type="Gene3D" id="3.30.1660.10">
    <property type="entry name" value="Flavin-binding protein dodecin"/>
    <property type="match status" value="1"/>
</dbReference>
<evidence type="ECO:0000313" key="1">
    <source>
        <dbReference type="EMBL" id="EMS80902.1"/>
    </source>
</evidence>
<evidence type="ECO:0000313" key="2">
    <source>
        <dbReference type="Proteomes" id="UP000014216"/>
    </source>
</evidence>
<dbReference type="PANTHER" id="PTHR39324:SF1">
    <property type="entry name" value="CALCIUM DODECIN"/>
    <property type="match status" value="1"/>
</dbReference>
<dbReference type="PANTHER" id="PTHR39324">
    <property type="entry name" value="CALCIUM DODECIN"/>
    <property type="match status" value="1"/>
</dbReference>
<dbReference type="OrthoDB" id="9805889at2"/>
<gene>
    <name evidence="1" type="ORF">Dpo_1c00320</name>
</gene>
<dbReference type="InterPro" id="IPR036694">
    <property type="entry name" value="Dodecin-like_sf"/>
</dbReference>
<dbReference type="Proteomes" id="UP000014216">
    <property type="component" value="Unassembled WGS sequence"/>
</dbReference>